<dbReference type="Pfam" id="PF01978">
    <property type="entry name" value="TrmB"/>
    <property type="match status" value="1"/>
</dbReference>
<feature type="domain" description="Transcription regulator TrmB N-terminal" evidence="1">
    <location>
        <begin position="5"/>
        <end position="70"/>
    </location>
</feature>
<dbReference type="Proteomes" id="UP000676601">
    <property type="component" value="Unassembled WGS sequence"/>
</dbReference>
<dbReference type="InterPro" id="IPR036390">
    <property type="entry name" value="WH_DNA-bd_sf"/>
</dbReference>
<accession>A0ABQ4LHW9</accession>
<dbReference type="InterPro" id="IPR036388">
    <property type="entry name" value="WH-like_DNA-bd_sf"/>
</dbReference>
<organism evidence="3 4">
    <name type="scientific">Paenibacillus cineris</name>
    <dbReference type="NCBI Taxonomy" id="237530"/>
    <lineage>
        <taxon>Bacteria</taxon>
        <taxon>Bacillati</taxon>
        <taxon>Bacillota</taxon>
        <taxon>Bacilli</taxon>
        <taxon>Bacillales</taxon>
        <taxon>Paenibacillaceae</taxon>
        <taxon>Paenibacillus</taxon>
    </lineage>
</organism>
<gene>
    <name evidence="3" type="ORF">J21TS7_43600</name>
</gene>
<dbReference type="EMBL" id="BORU01000002">
    <property type="protein sequence ID" value="GIO56042.1"/>
    <property type="molecule type" value="Genomic_DNA"/>
</dbReference>
<reference evidence="3 4" key="1">
    <citation type="submission" date="2021-03" db="EMBL/GenBank/DDBJ databases">
        <title>Antimicrobial resistance genes in bacteria isolated from Japanese honey, and their potential for conferring macrolide and lincosamide resistance in the American foulbrood pathogen Paenibacillus larvae.</title>
        <authorList>
            <person name="Okamoto M."/>
            <person name="Kumagai M."/>
            <person name="Kanamori H."/>
            <person name="Takamatsu D."/>
        </authorList>
    </citation>
    <scope>NUCLEOTIDE SEQUENCE [LARGE SCALE GENOMIC DNA]</scope>
    <source>
        <strain evidence="3 4">J21TS7</strain>
    </source>
</reference>
<evidence type="ECO:0008006" key="5">
    <source>
        <dbReference type="Google" id="ProtNLM"/>
    </source>
</evidence>
<dbReference type="PANTHER" id="PTHR34293">
    <property type="entry name" value="HTH-TYPE TRANSCRIPTIONAL REGULATOR TRMBL2"/>
    <property type="match status" value="1"/>
</dbReference>
<sequence>MIEQLRSLGLSDLEARIYLVLHEEPHLSGYEVAKRVSVSRTNVYAALRVLTDKGFCRSIEADPVLYDAVPIGQLIRMLKSQFEQTAKALVEELDAPPKAAPAFYTWKGEQALQTAIRRLIANADRSVVVDIWSEDVHWVEEALMEAQQRGINVILITIGEAGTGLSNVIVHQRSEEWAQVISRKFSVLCDGRAALIGSFGKSLKLSALETDHPSVIELLNNAFFHDVIADRIEQDFGRELEEKYGRHYERIIDPYRGMLE</sequence>
<name>A0ABQ4LHW9_9BACL</name>
<dbReference type="RefSeq" id="WP_089549297.1">
    <property type="nucleotide sequence ID" value="NZ_BORU01000002.1"/>
</dbReference>
<evidence type="ECO:0000259" key="2">
    <source>
        <dbReference type="Pfam" id="PF11495"/>
    </source>
</evidence>
<dbReference type="InterPro" id="IPR002831">
    <property type="entry name" value="Tscrpt_reg_TrmB_N"/>
</dbReference>
<dbReference type="Pfam" id="PF11495">
    <property type="entry name" value="Regulator_TrmB"/>
    <property type="match status" value="1"/>
</dbReference>
<comment type="caution">
    <text evidence="3">The sequence shown here is derived from an EMBL/GenBank/DDBJ whole genome shotgun (WGS) entry which is preliminary data.</text>
</comment>
<proteinExistence type="predicted"/>
<evidence type="ECO:0000313" key="3">
    <source>
        <dbReference type="EMBL" id="GIO56042.1"/>
    </source>
</evidence>
<keyword evidence="4" id="KW-1185">Reference proteome</keyword>
<feature type="domain" description="Transcription regulator TrmB C-terminal" evidence="2">
    <location>
        <begin position="103"/>
        <end position="244"/>
    </location>
</feature>
<dbReference type="Gene3D" id="1.10.10.10">
    <property type="entry name" value="Winged helix-like DNA-binding domain superfamily/Winged helix DNA-binding domain"/>
    <property type="match status" value="1"/>
</dbReference>
<evidence type="ECO:0000259" key="1">
    <source>
        <dbReference type="Pfam" id="PF01978"/>
    </source>
</evidence>
<evidence type="ECO:0000313" key="4">
    <source>
        <dbReference type="Proteomes" id="UP000676601"/>
    </source>
</evidence>
<dbReference type="PANTHER" id="PTHR34293:SF1">
    <property type="entry name" value="HTH-TYPE TRANSCRIPTIONAL REGULATOR TRMBL2"/>
    <property type="match status" value="1"/>
</dbReference>
<dbReference type="InterPro" id="IPR051797">
    <property type="entry name" value="TrmB-like"/>
</dbReference>
<dbReference type="SUPFAM" id="SSF46785">
    <property type="entry name" value="Winged helix' DNA-binding domain"/>
    <property type="match status" value="1"/>
</dbReference>
<dbReference type="CDD" id="cd09124">
    <property type="entry name" value="PLDc_like_TrmB_middle"/>
    <property type="match status" value="1"/>
</dbReference>
<protein>
    <recommendedName>
        <fullName evidence="5">TrmB family transcriptional regulator</fullName>
    </recommendedName>
</protein>
<dbReference type="InterPro" id="IPR021586">
    <property type="entry name" value="Tscrpt_reg_TrmB_C"/>
</dbReference>
<dbReference type="SUPFAM" id="SSF56024">
    <property type="entry name" value="Phospholipase D/nuclease"/>
    <property type="match status" value="1"/>
</dbReference>